<dbReference type="AlphaFoldDB" id="G7VGU9"/>
<dbReference type="PROSITE" id="PS51462">
    <property type="entry name" value="NUDIX"/>
    <property type="match status" value="1"/>
</dbReference>
<keyword evidence="8" id="KW-0460">Magnesium</keyword>
<evidence type="ECO:0000256" key="8">
    <source>
        <dbReference type="ARBA" id="ARBA00022842"/>
    </source>
</evidence>
<evidence type="ECO:0000256" key="3">
    <source>
        <dbReference type="ARBA" id="ARBA00005582"/>
    </source>
</evidence>
<keyword evidence="9" id="KW-0694">RNA-binding</keyword>
<evidence type="ECO:0000256" key="6">
    <source>
        <dbReference type="ARBA" id="ARBA00022723"/>
    </source>
</evidence>
<organism evidence="26 27">
    <name type="scientific">Pyrobaculum ferrireducens</name>
    <dbReference type="NCBI Taxonomy" id="1104324"/>
    <lineage>
        <taxon>Archaea</taxon>
        <taxon>Thermoproteota</taxon>
        <taxon>Thermoprotei</taxon>
        <taxon>Thermoproteales</taxon>
        <taxon>Thermoproteaceae</taxon>
        <taxon>Pyrobaculum</taxon>
    </lineage>
</organism>
<dbReference type="InterPro" id="IPR003563">
    <property type="entry name" value="8ODP"/>
</dbReference>
<dbReference type="GO" id="GO:0003723">
    <property type="term" value="F:RNA binding"/>
    <property type="evidence" value="ECO:0007669"/>
    <property type="project" value="UniProtKB-KW"/>
</dbReference>
<dbReference type="GeneID" id="11594743"/>
<comment type="subunit">
    <text evidence="4">Monomer.</text>
</comment>
<dbReference type="InterPro" id="IPR015797">
    <property type="entry name" value="NUDIX_hydrolase-like_dom_sf"/>
</dbReference>
<evidence type="ECO:0000256" key="13">
    <source>
        <dbReference type="ARBA" id="ARBA00024596"/>
    </source>
</evidence>
<dbReference type="GO" id="GO:0046872">
    <property type="term" value="F:metal ion binding"/>
    <property type="evidence" value="ECO:0007669"/>
    <property type="project" value="UniProtKB-KW"/>
</dbReference>
<keyword evidence="7 26" id="KW-0378">Hydrolase</keyword>
<accession>G7VGU9</accession>
<evidence type="ECO:0000256" key="21">
    <source>
        <dbReference type="ARBA" id="ARBA00048002"/>
    </source>
</evidence>
<dbReference type="RefSeq" id="WP_014287760.1">
    <property type="nucleotide sequence ID" value="NC_016645.1"/>
</dbReference>
<evidence type="ECO:0000256" key="15">
    <source>
        <dbReference type="ARBA" id="ARBA00026218"/>
    </source>
</evidence>
<dbReference type="PANTHER" id="PTHR43758:SF2">
    <property type="entry name" value="OXIDIZED PURINE NUCLEOSIDE TRIPHOSPHATE HYDROLASE"/>
    <property type="match status" value="1"/>
</dbReference>
<dbReference type="BioCyc" id="PSP1104324:GJSN-467-MONOMER"/>
<evidence type="ECO:0000256" key="1">
    <source>
        <dbReference type="ARBA" id="ARBA00001946"/>
    </source>
</evidence>
<evidence type="ECO:0000256" key="2">
    <source>
        <dbReference type="ARBA" id="ARBA00004496"/>
    </source>
</evidence>
<evidence type="ECO:0000256" key="7">
    <source>
        <dbReference type="ARBA" id="ARBA00022801"/>
    </source>
</evidence>
<evidence type="ECO:0000259" key="25">
    <source>
        <dbReference type="PROSITE" id="PS51462"/>
    </source>
</evidence>
<evidence type="ECO:0000256" key="5">
    <source>
        <dbReference type="ARBA" id="ARBA00022490"/>
    </source>
</evidence>
<evidence type="ECO:0000256" key="18">
    <source>
        <dbReference type="ARBA" id="ARBA00030682"/>
    </source>
</evidence>
<dbReference type="CDD" id="cd03427">
    <property type="entry name" value="NUDIX_MTH1_Nudt1"/>
    <property type="match status" value="1"/>
</dbReference>
<comment type="catalytic activity">
    <reaction evidence="13">
        <text>2-oxo-ATP + H2O = 2-oxo-AMP + diphosphate + H(+)</text>
        <dbReference type="Rhea" id="RHEA:67392"/>
        <dbReference type="ChEBI" id="CHEBI:15377"/>
        <dbReference type="ChEBI" id="CHEBI:15378"/>
        <dbReference type="ChEBI" id="CHEBI:33019"/>
        <dbReference type="ChEBI" id="CHEBI:71395"/>
        <dbReference type="ChEBI" id="CHEBI:172878"/>
    </reaction>
    <physiologicalReaction direction="left-to-right" evidence="13">
        <dbReference type="Rhea" id="RHEA:67393"/>
    </physiologicalReaction>
</comment>
<protein>
    <recommendedName>
        <fullName evidence="15">Oxidized purine nucleoside triphosphate hydrolase</fullName>
        <ecNumber evidence="14">3.6.1.56</ecNumber>
    </recommendedName>
    <alternativeName>
        <fullName evidence="19">2-hydroxy-dATP diphosphatase</fullName>
    </alternativeName>
    <alternativeName>
        <fullName evidence="18">7,8-dihydro-8-oxoguanine triphosphatase</fullName>
    </alternativeName>
    <alternativeName>
        <fullName evidence="17">8-oxo-dGTPase</fullName>
    </alternativeName>
    <alternativeName>
        <fullName evidence="20">Methylated purine nucleoside triphosphate hydrolase</fullName>
    </alternativeName>
    <alternativeName>
        <fullName evidence="16">Nucleoside diphosphate-linked moiety X motif 1</fullName>
    </alternativeName>
</protein>
<evidence type="ECO:0000256" key="24">
    <source>
        <dbReference type="ARBA" id="ARBA00053094"/>
    </source>
</evidence>
<dbReference type="SUPFAM" id="SSF55811">
    <property type="entry name" value="Nudix"/>
    <property type="match status" value="1"/>
</dbReference>
<dbReference type="Proteomes" id="UP000005867">
    <property type="component" value="Chromosome"/>
</dbReference>
<evidence type="ECO:0000256" key="4">
    <source>
        <dbReference type="ARBA" id="ARBA00011245"/>
    </source>
</evidence>
<feature type="domain" description="Nudix hydrolase" evidence="25">
    <location>
        <begin position="1"/>
        <end position="129"/>
    </location>
</feature>
<comment type="catalytic activity">
    <reaction evidence="12">
        <text>8-oxo-dGTP + H2O = 8-oxo-dGMP + diphosphate + H(+)</text>
        <dbReference type="Rhea" id="RHEA:31575"/>
        <dbReference type="ChEBI" id="CHEBI:15377"/>
        <dbReference type="ChEBI" id="CHEBI:15378"/>
        <dbReference type="ChEBI" id="CHEBI:33019"/>
        <dbReference type="ChEBI" id="CHEBI:63224"/>
        <dbReference type="ChEBI" id="CHEBI:77896"/>
    </reaction>
    <physiologicalReaction direction="left-to-right" evidence="12">
        <dbReference type="Rhea" id="RHEA:31576"/>
    </physiologicalReaction>
</comment>
<sequence length="164" mass="18842">MILVETLLYLVRGGEVLLILKKRGLGAGLYNGVGGKVKPGETPEEAAVREAVEEIGVKPLQLNWGGLLEFWNFVDGGVESVHYVHVFTSNSYVGEPRESEEAIPQWFRKEEVPYDKMWEDDRYWLPVVLGGGRIYGRFEFQKWKLRRWSLYLLEEASQPLLDLV</sequence>
<reference evidence="26 27" key="1">
    <citation type="journal article" date="2012" name="J. Bacteriol.">
        <title>Complete genome sequence of strain 1860, a crenarchaeon of the genus pyrobaculum able to grow with various electron acceptors.</title>
        <authorList>
            <person name="Mardanov A.V."/>
            <person name="Gumerov V.M."/>
            <person name="Slobodkina G.B."/>
            <person name="Beletsky A.V."/>
            <person name="Bonch-Osmolovskaya E.A."/>
            <person name="Ravin N.V."/>
            <person name="Skryabin K.G."/>
        </authorList>
    </citation>
    <scope>NUCLEOTIDE SEQUENCE [LARGE SCALE GENOMIC DNA]</scope>
    <source>
        <strain evidence="26 27">1860</strain>
    </source>
</reference>
<keyword evidence="5" id="KW-0963">Cytoplasm</keyword>
<proteinExistence type="inferred from homology"/>
<comment type="catalytic activity">
    <reaction evidence="23">
        <text>N(6)-methyl-dATP + H2O = N(6)-methyl-dAMP + diphosphate + H(+)</text>
        <dbReference type="Rhea" id="RHEA:67604"/>
        <dbReference type="ChEBI" id="CHEBI:15377"/>
        <dbReference type="ChEBI" id="CHEBI:15378"/>
        <dbReference type="ChEBI" id="CHEBI:33019"/>
        <dbReference type="ChEBI" id="CHEBI:169976"/>
        <dbReference type="ChEBI" id="CHEBI:172872"/>
    </reaction>
    <physiologicalReaction direction="left-to-right" evidence="23">
        <dbReference type="Rhea" id="RHEA:67605"/>
    </physiologicalReaction>
</comment>
<dbReference type="eggNOG" id="arCOG01074">
    <property type="taxonomic scope" value="Archaea"/>
</dbReference>
<keyword evidence="6" id="KW-0479">Metal-binding</keyword>
<dbReference type="Gene3D" id="3.90.79.10">
    <property type="entry name" value="Nucleoside Triphosphate Pyrophosphohydrolase"/>
    <property type="match status" value="1"/>
</dbReference>
<dbReference type="EMBL" id="CP003098">
    <property type="protein sequence ID" value="AET31932.1"/>
    <property type="molecule type" value="Genomic_DNA"/>
</dbReference>
<dbReference type="GO" id="GO:0042262">
    <property type="term" value="P:DNA protection"/>
    <property type="evidence" value="ECO:0007669"/>
    <property type="project" value="InterPro"/>
</dbReference>
<evidence type="ECO:0000256" key="9">
    <source>
        <dbReference type="ARBA" id="ARBA00022884"/>
    </source>
</evidence>
<dbReference type="InterPro" id="IPR020084">
    <property type="entry name" value="NUDIX_hydrolase_CS"/>
</dbReference>
<dbReference type="EC" id="3.6.1.56" evidence="14"/>
<evidence type="ECO:0000313" key="27">
    <source>
        <dbReference type="Proteomes" id="UP000005867"/>
    </source>
</evidence>
<keyword evidence="27" id="KW-1185">Reference proteome</keyword>
<comment type="subcellular location">
    <subcellularLocation>
        <location evidence="2">Cytoplasm</location>
    </subcellularLocation>
</comment>
<evidence type="ECO:0000256" key="19">
    <source>
        <dbReference type="ARBA" id="ARBA00031927"/>
    </source>
</evidence>
<evidence type="ECO:0000256" key="12">
    <source>
        <dbReference type="ARBA" id="ARBA00024486"/>
    </source>
</evidence>
<comment type="similarity">
    <text evidence="3">Belongs to the Nudix hydrolase family.</text>
</comment>
<dbReference type="GO" id="GO:0008828">
    <property type="term" value="F:dATP diphosphatase activity"/>
    <property type="evidence" value="ECO:0007669"/>
    <property type="project" value="UniProtKB-EC"/>
</dbReference>
<gene>
    <name evidence="26" type="ORF">P186_0479</name>
</gene>
<dbReference type="PROSITE" id="PS00893">
    <property type="entry name" value="NUDIX_BOX"/>
    <property type="match status" value="1"/>
</dbReference>
<comment type="cofactor">
    <cofactor evidence="1">
        <name>Mg(2+)</name>
        <dbReference type="ChEBI" id="CHEBI:18420"/>
    </cofactor>
</comment>
<evidence type="ECO:0000256" key="20">
    <source>
        <dbReference type="ARBA" id="ARBA00032071"/>
    </source>
</evidence>
<evidence type="ECO:0000256" key="22">
    <source>
        <dbReference type="ARBA" id="ARBA00048894"/>
    </source>
</evidence>
<dbReference type="HOGENOM" id="CLU_037162_11_1_2"/>
<evidence type="ECO:0000256" key="11">
    <source>
        <dbReference type="ARBA" id="ARBA00024459"/>
    </source>
</evidence>
<dbReference type="GO" id="GO:0008413">
    <property type="term" value="F:8-oxo-7,8-dihydroguanosine triphosphate pyrophosphatase activity"/>
    <property type="evidence" value="ECO:0007669"/>
    <property type="project" value="InterPro"/>
</dbReference>
<comment type="function">
    <text evidence="24">Oxidized purine nucleoside triphosphate hydrolase which is a prominent sanitizer of the oxidized nucleotide pool. Catalyzes the hydrolysis of 2-oxo-dATP (2-hydroxy-dATP) into 2-oxo-dAMP. Also has a significant hydrolase activity toward 2-oxo-ATP, 8-oxo-dGTP and 8-oxo-dATP. Through the hydrolysis of oxidized purine nucleoside triphosphates, prevents their incorporation into DNA and the subsequent transversions A:T to C:G and G:C to T:A. Also catalyzes the hydrolysis of methylated purine nucleoside triphosphate preventing their integration into DNA. Through this antimutagenic activity protects cells from oxidative stress.</text>
</comment>
<dbReference type="PANTHER" id="PTHR43758">
    <property type="entry name" value="7,8-DIHYDRO-8-OXOGUANINE TRIPHOSPHATASE"/>
    <property type="match status" value="1"/>
</dbReference>
<evidence type="ECO:0000256" key="14">
    <source>
        <dbReference type="ARBA" id="ARBA00026103"/>
    </source>
</evidence>
<comment type="catalytic activity">
    <reaction evidence="10">
        <text>8-oxo-dATP + H2O = 8-oxo-dAMP + diphosphate + H(+)</text>
        <dbReference type="Rhea" id="RHEA:65396"/>
        <dbReference type="ChEBI" id="CHEBI:15377"/>
        <dbReference type="ChEBI" id="CHEBI:15378"/>
        <dbReference type="ChEBI" id="CHEBI:33019"/>
        <dbReference type="ChEBI" id="CHEBI:71361"/>
        <dbReference type="ChEBI" id="CHEBI:172871"/>
    </reaction>
    <physiologicalReaction direction="left-to-right" evidence="10">
        <dbReference type="Rhea" id="RHEA:65397"/>
    </physiologicalReaction>
</comment>
<comment type="catalytic activity">
    <reaction evidence="22">
        <text>O(6)-methyl-dGTP + H2O = O(6)-methyl-dGMP + diphosphate + H(+)</text>
        <dbReference type="Rhea" id="RHEA:67600"/>
        <dbReference type="ChEBI" id="CHEBI:15377"/>
        <dbReference type="ChEBI" id="CHEBI:15378"/>
        <dbReference type="ChEBI" id="CHEBI:33019"/>
        <dbReference type="ChEBI" id="CHEBI:169974"/>
        <dbReference type="ChEBI" id="CHEBI:169975"/>
    </reaction>
    <physiologicalReaction direction="left-to-right" evidence="22">
        <dbReference type="Rhea" id="RHEA:67601"/>
    </physiologicalReaction>
</comment>
<dbReference type="KEGG" id="pyr:P186_0479"/>
<dbReference type="STRING" id="1104324.P186_0479"/>
<name>G7VGU9_9CREN</name>
<dbReference type="OrthoDB" id="40462at2157"/>
<evidence type="ECO:0000256" key="23">
    <source>
        <dbReference type="ARBA" id="ARBA00049032"/>
    </source>
</evidence>
<evidence type="ECO:0000256" key="16">
    <source>
        <dbReference type="ARBA" id="ARBA00029673"/>
    </source>
</evidence>
<evidence type="ECO:0000313" key="26">
    <source>
        <dbReference type="EMBL" id="AET31932.1"/>
    </source>
</evidence>
<evidence type="ECO:0000256" key="10">
    <source>
        <dbReference type="ARBA" id="ARBA00024448"/>
    </source>
</evidence>
<dbReference type="InterPro" id="IPR000086">
    <property type="entry name" value="NUDIX_hydrolase_dom"/>
</dbReference>
<dbReference type="InterPro" id="IPR020476">
    <property type="entry name" value="Nudix_hydrolase"/>
</dbReference>
<dbReference type="PRINTS" id="PR01403">
    <property type="entry name" value="8OXTPHPHTASE"/>
</dbReference>
<dbReference type="Pfam" id="PF00293">
    <property type="entry name" value="NUDIX"/>
    <property type="match status" value="1"/>
</dbReference>
<dbReference type="PRINTS" id="PR00502">
    <property type="entry name" value="NUDIXFAMILY"/>
</dbReference>
<evidence type="ECO:0000256" key="17">
    <source>
        <dbReference type="ARBA" id="ARBA00030634"/>
    </source>
</evidence>
<comment type="catalytic activity">
    <reaction evidence="11">
        <text>2-oxo-dATP + H2O = 2-oxo-dAMP + diphosphate + H(+)</text>
        <dbReference type="Rhea" id="RHEA:31583"/>
        <dbReference type="ChEBI" id="CHEBI:15377"/>
        <dbReference type="ChEBI" id="CHEBI:15378"/>
        <dbReference type="ChEBI" id="CHEBI:33019"/>
        <dbReference type="ChEBI" id="CHEBI:63212"/>
        <dbReference type="ChEBI" id="CHEBI:77897"/>
        <dbReference type="EC" id="3.6.1.56"/>
    </reaction>
    <physiologicalReaction direction="left-to-right" evidence="11">
        <dbReference type="Rhea" id="RHEA:31584"/>
    </physiologicalReaction>
</comment>
<dbReference type="GO" id="GO:0005737">
    <property type="term" value="C:cytoplasm"/>
    <property type="evidence" value="ECO:0007669"/>
    <property type="project" value="UniProtKB-SubCell"/>
</dbReference>
<comment type="catalytic activity">
    <reaction evidence="21">
        <text>N(6)-methyl-ATP + H2O = N(6)-methyl-AMP + diphosphate + H(+)</text>
        <dbReference type="Rhea" id="RHEA:67608"/>
        <dbReference type="ChEBI" id="CHEBI:15377"/>
        <dbReference type="ChEBI" id="CHEBI:15378"/>
        <dbReference type="ChEBI" id="CHEBI:33019"/>
        <dbReference type="ChEBI" id="CHEBI:144842"/>
        <dbReference type="ChEBI" id="CHEBI:172873"/>
    </reaction>
    <physiologicalReaction direction="left-to-right" evidence="21">
        <dbReference type="Rhea" id="RHEA:67609"/>
    </physiologicalReaction>
</comment>